<dbReference type="AlphaFoldDB" id="A0A4Y7TTV4"/>
<accession>A0A4Y7TTV4</accession>
<evidence type="ECO:0000313" key="1">
    <source>
        <dbReference type="EMBL" id="TEB37052.1"/>
    </source>
</evidence>
<evidence type="ECO:0000313" key="2">
    <source>
        <dbReference type="Proteomes" id="UP000298030"/>
    </source>
</evidence>
<keyword evidence="2" id="KW-1185">Reference proteome</keyword>
<protein>
    <submittedName>
        <fullName evidence="1">Uncharacterized protein</fullName>
    </submittedName>
</protein>
<dbReference type="EMBL" id="QPFP01000005">
    <property type="protein sequence ID" value="TEB37052.1"/>
    <property type="molecule type" value="Genomic_DNA"/>
</dbReference>
<sequence>MSDKRETPDGEDRALISSWRECRPRRRATDTVIHGRRAEFHNPPNPIANSKTGFQYAGYGFDPDAEITKRSSLVIRSPLVFGDTSAMLKAPSLTTWCVWSSRWTLGLPPQFHVKDRNRPAGTWC</sequence>
<proteinExistence type="predicted"/>
<gene>
    <name evidence="1" type="ORF">FA13DRAFT_1094475</name>
</gene>
<organism evidence="1 2">
    <name type="scientific">Coprinellus micaceus</name>
    <name type="common">Glistening ink-cap mushroom</name>
    <name type="synonym">Coprinus micaceus</name>
    <dbReference type="NCBI Taxonomy" id="71717"/>
    <lineage>
        <taxon>Eukaryota</taxon>
        <taxon>Fungi</taxon>
        <taxon>Dikarya</taxon>
        <taxon>Basidiomycota</taxon>
        <taxon>Agaricomycotina</taxon>
        <taxon>Agaricomycetes</taxon>
        <taxon>Agaricomycetidae</taxon>
        <taxon>Agaricales</taxon>
        <taxon>Agaricineae</taxon>
        <taxon>Psathyrellaceae</taxon>
        <taxon>Coprinellus</taxon>
    </lineage>
</organism>
<comment type="caution">
    <text evidence="1">The sequence shown here is derived from an EMBL/GenBank/DDBJ whole genome shotgun (WGS) entry which is preliminary data.</text>
</comment>
<reference evidence="1 2" key="1">
    <citation type="journal article" date="2019" name="Nat. Ecol. Evol.">
        <title>Megaphylogeny resolves global patterns of mushroom evolution.</title>
        <authorList>
            <person name="Varga T."/>
            <person name="Krizsan K."/>
            <person name="Foldi C."/>
            <person name="Dima B."/>
            <person name="Sanchez-Garcia M."/>
            <person name="Sanchez-Ramirez S."/>
            <person name="Szollosi G.J."/>
            <person name="Szarkandi J.G."/>
            <person name="Papp V."/>
            <person name="Albert L."/>
            <person name="Andreopoulos W."/>
            <person name="Angelini C."/>
            <person name="Antonin V."/>
            <person name="Barry K.W."/>
            <person name="Bougher N.L."/>
            <person name="Buchanan P."/>
            <person name="Buyck B."/>
            <person name="Bense V."/>
            <person name="Catcheside P."/>
            <person name="Chovatia M."/>
            <person name="Cooper J."/>
            <person name="Damon W."/>
            <person name="Desjardin D."/>
            <person name="Finy P."/>
            <person name="Geml J."/>
            <person name="Haridas S."/>
            <person name="Hughes K."/>
            <person name="Justo A."/>
            <person name="Karasinski D."/>
            <person name="Kautmanova I."/>
            <person name="Kiss B."/>
            <person name="Kocsube S."/>
            <person name="Kotiranta H."/>
            <person name="LaButti K.M."/>
            <person name="Lechner B.E."/>
            <person name="Liimatainen K."/>
            <person name="Lipzen A."/>
            <person name="Lukacs Z."/>
            <person name="Mihaltcheva S."/>
            <person name="Morgado L.N."/>
            <person name="Niskanen T."/>
            <person name="Noordeloos M.E."/>
            <person name="Ohm R.A."/>
            <person name="Ortiz-Santana B."/>
            <person name="Ovrebo C."/>
            <person name="Racz N."/>
            <person name="Riley R."/>
            <person name="Savchenko A."/>
            <person name="Shiryaev A."/>
            <person name="Soop K."/>
            <person name="Spirin V."/>
            <person name="Szebenyi C."/>
            <person name="Tomsovsky M."/>
            <person name="Tulloss R.E."/>
            <person name="Uehling J."/>
            <person name="Grigoriev I.V."/>
            <person name="Vagvolgyi C."/>
            <person name="Papp T."/>
            <person name="Martin F.M."/>
            <person name="Miettinen O."/>
            <person name="Hibbett D.S."/>
            <person name="Nagy L.G."/>
        </authorList>
    </citation>
    <scope>NUCLEOTIDE SEQUENCE [LARGE SCALE GENOMIC DNA]</scope>
    <source>
        <strain evidence="1 2">FP101781</strain>
    </source>
</reference>
<dbReference type="Proteomes" id="UP000298030">
    <property type="component" value="Unassembled WGS sequence"/>
</dbReference>
<name>A0A4Y7TTV4_COPMI</name>